<gene>
    <name evidence="3" type="ORF">EJ06DRAFT_518776</name>
</gene>
<sequence>MKYLFLTPALAALTTAAAVPLEARQSNMLGSMLGMAAKLMPAANGIVIEEKSSLKVAGIKRQLIRYGPFTIPGNKDGAAPPSPEAGHNHGGGDMPGMSMGGAAPAAPKAAGGGFGDTLSLLAGQKPMDPNGWSTTKRLATGLCKDCTVLSGKTTVVFENGTRADLSKGVYLHHVIAMDVTKPVKSYITGCPGIASSISPFLGGAVDEFRQWYTTPDGQLKAGFYIKNDEFIMQAELVNYHPEPQNVFLQMDIEWVPGKYGPDASQATLAATSCDSATQSFKPQPGTAGEIKSKVYPATADGKIIAARGHMHDGGTAVNMYINDKLVCASKATYGGAGSTLKVNGKEWQTITKMSECADPIAIKKGDNVLITASYDTKTHPLRESHGEAQEGMGIMTFVFVPSS</sequence>
<name>A0A6G1I845_9PEZI</name>
<dbReference type="Proteomes" id="UP000799640">
    <property type="component" value="Unassembled WGS sequence"/>
</dbReference>
<organism evidence="3 4">
    <name type="scientific">Trichodelitschia bisporula</name>
    <dbReference type="NCBI Taxonomy" id="703511"/>
    <lineage>
        <taxon>Eukaryota</taxon>
        <taxon>Fungi</taxon>
        <taxon>Dikarya</taxon>
        <taxon>Ascomycota</taxon>
        <taxon>Pezizomycotina</taxon>
        <taxon>Dothideomycetes</taxon>
        <taxon>Dothideomycetes incertae sedis</taxon>
        <taxon>Phaeotrichales</taxon>
        <taxon>Phaeotrichaceae</taxon>
        <taxon>Trichodelitschia</taxon>
    </lineage>
</organism>
<feature type="region of interest" description="Disordered" evidence="1">
    <location>
        <begin position="72"/>
        <end position="110"/>
    </location>
</feature>
<dbReference type="Pfam" id="PF07712">
    <property type="entry name" value="SURNod19"/>
    <property type="match status" value="1"/>
</dbReference>
<dbReference type="AlphaFoldDB" id="A0A6G1I845"/>
<protein>
    <submittedName>
        <fullName evidence="3">Uncharacterized protein</fullName>
    </submittedName>
</protein>
<keyword evidence="2" id="KW-0732">Signal</keyword>
<keyword evidence="4" id="KW-1185">Reference proteome</keyword>
<feature type="signal peptide" evidence="2">
    <location>
        <begin position="1"/>
        <end position="18"/>
    </location>
</feature>
<feature type="chain" id="PRO_5026143209" evidence="2">
    <location>
        <begin position="19"/>
        <end position="403"/>
    </location>
</feature>
<dbReference type="InterPro" id="IPR011692">
    <property type="entry name" value="Stress_up-reg_Nod19"/>
</dbReference>
<accession>A0A6G1I845</accession>
<evidence type="ECO:0000256" key="2">
    <source>
        <dbReference type="SAM" id="SignalP"/>
    </source>
</evidence>
<proteinExistence type="predicted"/>
<dbReference type="EMBL" id="ML996688">
    <property type="protein sequence ID" value="KAF2404354.1"/>
    <property type="molecule type" value="Genomic_DNA"/>
</dbReference>
<evidence type="ECO:0000256" key="1">
    <source>
        <dbReference type="SAM" id="MobiDB-lite"/>
    </source>
</evidence>
<feature type="compositionally biased region" description="Low complexity" evidence="1">
    <location>
        <begin position="95"/>
        <end position="109"/>
    </location>
</feature>
<evidence type="ECO:0000313" key="3">
    <source>
        <dbReference type="EMBL" id="KAF2404354.1"/>
    </source>
</evidence>
<evidence type="ECO:0000313" key="4">
    <source>
        <dbReference type="Proteomes" id="UP000799640"/>
    </source>
</evidence>
<reference evidence="3" key="1">
    <citation type="journal article" date="2020" name="Stud. Mycol.">
        <title>101 Dothideomycetes genomes: a test case for predicting lifestyles and emergence of pathogens.</title>
        <authorList>
            <person name="Haridas S."/>
            <person name="Albert R."/>
            <person name="Binder M."/>
            <person name="Bloem J."/>
            <person name="Labutti K."/>
            <person name="Salamov A."/>
            <person name="Andreopoulos B."/>
            <person name="Baker S."/>
            <person name="Barry K."/>
            <person name="Bills G."/>
            <person name="Bluhm B."/>
            <person name="Cannon C."/>
            <person name="Castanera R."/>
            <person name="Culley D."/>
            <person name="Daum C."/>
            <person name="Ezra D."/>
            <person name="Gonzalez J."/>
            <person name="Henrissat B."/>
            <person name="Kuo A."/>
            <person name="Liang C."/>
            <person name="Lipzen A."/>
            <person name="Lutzoni F."/>
            <person name="Magnuson J."/>
            <person name="Mondo S."/>
            <person name="Nolan M."/>
            <person name="Ohm R."/>
            <person name="Pangilinan J."/>
            <person name="Park H.-J."/>
            <person name="Ramirez L."/>
            <person name="Alfaro M."/>
            <person name="Sun H."/>
            <person name="Tritt A."/>
            <person name="Yoshinaga Y."/>
            <person name="Zwiers L.-H."/>
            <person name="Turgeon B."/>
            <person name="Goodwin S."/>
            <person name="Spatafora J."/>
            <person name="Crous P."/>
            <person name="Grigoriev I."/>
        </authorList>
    </citation>
    <scope>NUCLEOTIDE SEQUENCE</scope>
    <source>
        <strain evidence="3">CBS 262.69</strain>
    </source>
</reference>
<dbReference type="OrthoDB" id="3906810at2759"/>